<protein>
    <submittedName>
        <fullName evidence="1">Uncharacterized protein</fullName>
    </submittedName>
</protein>
<proteinExistence type="predicted"/>
<dbReference type="EMBL" id="JAUSUD010000001">
    <property type="protein sequence ID" value="MDQ0228764.1"/>
    <property type="molecule type" value="Genomic_DNA"/>
</dbReference>
<sequence length="302" mass="34869">MSYIIDHASLIKNDGLRKISLLINNNRIEFMRSTMDNFRFMRMDMSPFLLTPGYVMLDFSLQSSLTFKEYKSYFINKYIKKGCTTLITVTDIKDEKELLSKVKQRRHLMINSPIDYYIGVKVAFKALTPAVIRKCKRYNISIIFVELNEHDDLKNKSWGWLRDAMFSNPVTLIPYVNDEKTNMARKQKILNLWKKIMEENRLSSISSTLNEGIPISKEVLMRLGIYPIKGDIRVGGQVNYNLYKITDVHFQNGKPLLNTNPTVTVHQGKILNVNGLVSYVPGIGEECYISITGRFMPLSESI</sequence>
<gene>
    <name evidence="1" type="ORF">J2S19_000014</name>
</gene>
<keyword evidence="2" id="KW-1185">Reference proteome</keyword>
<dbReference type="Proteomes" id="UP001234495">
    <property type="component" value="Unassembled WGS sequence"/>
</dbReference>
<evidence type="ECO:0000313" key="1">
    <source>
        <dbReference type="EMBL" id="MDQ0228764.1"/>
    </source>
</evidence>
<dbReference type="RefSeq" id="WP_307335381.1">
    <property type="nucleotide sequence ID" value="NZ_JAUSUD010000001.1"/>
</dbReference>
<reference evidence="1 2" key="1">
    <citation type="submission" date="2023-07" db="EMBL/GenBank/DDBJ databases">
        <title>Genomic Encyclopedia of Type Strains, Phase IV (KMG-IV): sequencing the most valuable type-strain genomes for metagenomic binning, comparative biology and taxonomic classification.</title>
        <authorList>
            <person name="Goeker M."/>
        </authorList>
    </citation>
    <scope>NUCLEOTIDE SEQUENCE [LARGE SCALE GENOMIC DNA]</scope>
    <source>
        <strain evidence="1 2">DSM 29005</strain>
    </source>
</reference>
<organism evidence="1 2">
    <name type="scientific">Metabacillus malikii</name>
    <dbReference type="NCBI Taxonomy" id="1504265"/>
    <lineage>
        <taxon>Bacteria</taxon>
        <taxon>Bacillati</taxon>
        <taxon>Bacillota</taxon>
        <taxon>Bacilli</taxon>
        <taxon>Bacillales</taxon>
        <taxon>Bacillaceae</taxon>
        <taxon>Metabacillus</taxon>
    </lineage>
</organism>
<name>A0ABT9Z924_9BACI</name>
<comment type="caution">
    <text evidence="1">The sequence shown here is derived from an EMBL/GenBank/DDBJ whole genome shotgun (WGS) entry which is preliminary data.</text>
</comment>
<accession>A0ABT9Z924</accession>
<evidence type="ECO:0000313" key="2">
    <source>
        <dbReference type="Proteomes" id="UP001234495"/>
    </source>
</evidence>